<dbReference type="GO" id="GO:0005524">
    <property type="term" value="F:ATP binding"/>
    <property type="evidence" value="ECO:0007669"/>
    <property type="project" value="UniProtKB-UniRule"/>
</dbReference>
<protein>
    <recommendedName>
        <fullName evidence="10">Leucine--tRNA ligase</fullName>
        <ecNumber evidence="10">6.1.1.4</ecNumber>
    </recommendedName>
    <alternativeName>
        <fullName evidence="10">Leucyl-tRNA synthetase</fullName>
        <shortName evidence="10">LeuRS</shortName>
    </alternativeName>
</protein>
<dbReference type="InterPro" id="IPR015797">
    <property type="entry name" value="NUDIX_hydrolase-like_dom_sf"/>
</dbReference>
<dbReference type="GO" id="GO:0005829">
    <property type="term" value="C:cytosol"/>
    <property type="evidence" value="ECO:0007669"/>
    <property type="project" value="TreeGrafter"/>
</dbReference>
<dbReference type="InterPro" id="IPR002300">
    <property type="entry name" value="aa-tRNA-synth_Ia"/>
</dbReference>
<evidence type="ECO:0000256" key="7">
    <source>
        <dbReference type="ARBA" id="ARBA00022917"/>
    </source>
</evidence>
<dbReference type="FunFam" id="1.10.730.10:FF:000002">
    <property type="entry name" value="Leucine--tRNA ligase"/>
    <property type="match status" value="1"/>
</dbReference>
<dbReference type="Gene3D" id="3.40.50.620">
    <property type="entry name" value="HUPs"/>
    <property type="match status" value="2"/>
</dbReference>
<keyword evidence="4 10" id="KW-0547">Nucleotide-binding</keyword>
<gene>
    <name evidence="10" type="primary">leuS</name>
    <name evidence="12" type="ORF">COU20_03850</name>
</gene>
<dbReference type="GO" id="GO:0004823">
    <property type="term" value="F:leucine-tRNA ligase activity"/>
    <property type="evidence" value="ECO:0007669"/>
    <property type="project" value="UniProtKB-UniRule"/>
</dbReference>
<keyword evidence="6 10" id="KW-0067">ATP-binding</keyword>
<dbReference type="Pfam" id="PF00293">
    <property type="entry name" value="NUDIX"/>
    <property type="match status" value="1"/>
</dbReference>
<dbReference type="Pfam" id="PF00133">
    <property type="entry name" value="tRNA-synt_1"/>
    <property type="match status" value="2"/>
</dbReference>
<feature type="short sequence motif" description="'KMSKS' region" evidence="10">
    <location>
        <begin position="744"/>
        <end position="748"/>
    </location>
</feature>
<evidence type="ECO:0000256" key="2">
    <source>
        <dbReference type="ARBA" id="ARBA00022490"/>
    </source>
</evidence>
<dbReference type="PROSITE" id="PS00893">
    <property type="entry name" value="NUDIX_BOX"/>
    <property type="match status" value="1"/>
</dbReference>
<evidence type="ECO:0000259" key="11">
    <source>
        <dbReference type="PROSITE" id="PS51462"/>
    </source>
</evidence>
<keyword evidence="3 10" id="KW-0436">Ligase</keyword>
<dbReference type="CDD" id="cd00812">
    <property type="entry name" value="LeuRS_core"/>
    <property type="match status" value="1"/>
</dbReference>
<keyword evidence="5" id="KW-0378">Hydrolase</keyword>
<dbReference type="InterPro" id="IPR020084">
    <property type="entry name" value="NUDIX_hydrolase_CS"/>
</dbReference>
<dbReference type="PANTHER" id="PTHR43740">
    <property type="entry name" value="LEUCYL-TRNA SYNTHETASE"/>
    <property type="match status" value="1"/>
</dbReference>
<feature type="short sequence motif" description="'HIGH' region" evidence="10">
    <location>
        <begin position="43"/>
        <end position="53"/>
    </location>
</feature>
<evidence type="ECO:0000256" key="1">
    <source>
        <dbReference type="ARBA" id="ARBA00005594"/>
    </source>
</evidence>
<evidence type="ECO:0000256" key="5">
    <source>
        <dbReference type="ARBA" id="ARBA00022801"/>
    </source>
</evidence>
<dbReference type="PRINTS" id="PR00985">
    <property type="entry name" value="TRNASYNTHLEU"/>
</dbReference>
<dbReference type="FunFam" id="3.40.50.620:FF:000056">
    <property type="entry name" value="Leucine--tRNA ligase"/>
    <property type="match status" value="1"/>
</dbReference>
<comment type="subcellular location">
    <subcellularLocation>
        <location evidence="10">Cytoplasm</location>
    </subcellularLocation>
</comment>
<accession>A0A2H0U7F9</accession>
<dbReference type="InterPro" id="IPR013155">
    <property type="entry name" value="M/V/L/I-tRNA-synth_anticd-bd"/>
</dbReference>
<keyword evidence="7 10" id="KW-0648">Protein biosynthesis</keyword>
<evidence type="ECO:0000256" key="8">
    <source>
        <dbReference type="ARBA" id="ARBA00023146"/>
    </source>
</evidence>
<proteinExistence type="inferred from homology"/>
<dbReference type="InterPro" id="IPR009008">
    <property type="entry name" value="Val/Leu/Ile-tRNA-synth_edit"/>
</dbReference>
<dbReference type="SUPFAM" id="SSF47323">
    <property type="entry name" value="Anticodon-binding domain of a subclass of class I aminoacyl-tRNA synthetases"/>
    <property type="match status" value="1"/>
</dbReference>
<sequence>MKRYDHKAVEKKWQAAWERQGLYTTPDDAKGKRENFYLLTEFPYPSGNLHVGHWYAFSVPDIFARYMRMHGKNVLYPIGFDAFGLPAENAAIKNKLNPREWTYGNIERMREQIRSMGASFDWSREVVTCDPEYYRWTQWLFLQFFNKGLAYRKMTPANWCPSCRTVLANEQVENGRCERCKTEVVQKEMLQWNLRITDYADRLHDDLEKLDWPEPIKEAQRAWIGRSEGAVLEFQIAGAGESKKSAAHAQKVAQTVEVFTTRPDTLFGATYLVLAPEHPFLESVRQKAEGTGNIENWEEVEKYITLARKKTELERQEGREKTGVELRGIRAVHPATGEEMPVWVADYVLAQYGTGAIMAVPAHDERDYAFAKKFNLPVRRVIEPVFYGDTGEGAVRPGLPFVKREAICAVVRNPKDDTYLCNVWKGIEMRGLLTGGLDGGEDKVQAALREIREETGYTDVRLVSDPGWIINTFFYHRQKKENRWARFHILFFELESEEKEAVSEEEEAKYEFVWKRMDELRDFYTVYEGAFVATLLENPDYVFTGNGILGNSGTFDEMNSEEAKRVITERYGRPQKTYRLRDWLVSRQRYWGVPIPVIHCHECGMVPVPEELLPVVLPPVEEYLPDGEGKSPLAKVKEWYAVPCPECDGPAERETDTLDTFVDSSWYFLRYTDPKNEKEFAARKRQEKWMPVDLYSGGAEHTTMHLLYSRFWHKALFDLGLVGESEPYARRMNRSLIMGPDGQKMSKSRGNVVDPDEVVERLGADTVRMYLAFIGPYNEVSTYPWNPDGVVGVRRFLERVWKHGQEVVRRGQESVPELEGVLHKTIKKVGEDIAAQKFNTAISQLMIFLNATEKAGTVGTPQWRTFLKLLAPFAPHMAEELWQALGADGSVHLESWPAFEERYMRDERVTLAVQINGKVRAEIELDTDAPQEKAERAAREAVAERLEGKRVLRTIVVQNRLVNFVTED</sequence>
<dbReference type="CDD" id="cd07958">
    <property type="entry name" value="Anticodon_Ia_Leu_BEm"/>
    <property type="match status" value="1"/>
</dbReference>
<feature type="domain" description="Nudix hydrolase" evidence="11">
    <location>
        <begin position="402"/>
        <end position="537"/>
    </location>
</feature>
<dbReference type="EMBL" id="PFBM01000021">
    <property type="protein sequence ID" value="PIR82260.1"/>
    <property type="molecule type" value="Genomic_DNA"/>
</dbReference>
<evidence type="ECO:0000256" key="3">
    <source>
        <dbReference type="ARBA" id="ARBA00022598"/>
    </source>
</evidence>
<reference evidence="13" key="1">
    <citation type="submission" date="2017-09" db="EMBL/GenBank/DDBJ databases">
        <title>Depth-based differentiation of microbial function through sediment-hosted aquifers and enrichment of novel symbionts in the deep terrestrial subsurface.</title>
        <authorList>
            <person name="Probst A.J."/>
            <person name="Ladd B."/>
            <person name="Jarett J.K."/>
            <person name="Geller-Mcgrath D.E."/>
            <person name="Sieber C.M.K."/>
            <person name="Emerson J.B."/>
            <person name="Anantharaman K."/>
            <person name="Thomas B.C."/>
            <person name="Malmstrom R."/>
            <person name="Stieglmeier M."/>
            <person name="Klingl A."/>
            <person name="Woyke T."/>
            <person name="Ryan C.M."/>
            <person name="Banfield J.F."/>
        </authorList>
    </citation>
    <scope>NUCLEOTIDE SEQUENCE [LARGE SCALE GENOMIC DNA]</scope>
</reference>
<dbReference type="GO" id="GO:0006429">
    <property type="term" value="P:leucyl-tRNA aminoacylation"/>
    <property type="evidence" value="ECO:0007669"/>
    <property type="project" value="UniProtKB-UniRule"/>
</dbReference>
<dbReference type="FunFam" id="3.40.50.620:FF:000003">
    <property type="entry name" value="Leucine--tRNA ligase"/>
    <property type="match status" value="1"/>
</dbReference>
<dbReference type="SUPFAM" id="SSF52374">
    <property type="entry name" value="Nucleotidylyl transferase"/>
    <property type="match status" value="1"/>
</dbReference>
<name>A0A2H0U7F9_9BACT</name>
<dbReference type="Gene3D" id="1.10.730.10">
    <property type="entry name" value="Isoleucyl-tRNA Synthetase, Domain 1"/>
    <property type="match status" value="1"/>
</dbReference>
<evidence type="ECO:0000256" key="6">
    <source>
        <dbReference type="ARBA" id="ARBA00022840"/>
    </source>
</evidence>
<dbReference type="SUPFAM" id="SSF55811">
    <property type="entry name" value="Nudix"/>
    <property type="match status" value="1"/>
</dbReference>
<keyword evidence="8 10" id="KW-0030">Aminoacyl-tRNA synthetase</keyword>
<dbReference type="Gene3D" id="3.90.740.10">
    <property type="entry name" value="Valyl/Leucyl/Isoleucyl-tRNA synthetase, editing domain"/>
    <property type="match status" value="1"/>
</dbReference>
<dbReference type="AlphaFoldDB" id="A0A2H0U7F9"/>
<keyword evidence="2 10" id="KW-0963">Cytoplasm</keyword>
<feature type="binding site" evidence="10">
    <location>
        <position position="747"/>
    </location>
    <ligand>
        <name>ATP</name>
        <dbReference type="ChEBI" id="CHEBI:30616"/>
    </ligand>
</feature>
<dbReference type="InterPro" id="IPR009080">
    <property type="entry name" value="tRNAsynth_Ia_anticodon-bd"/>
</dbReference>
<dbReference type="HAMAP" id="MF_00049_B">
    <property type="entry name" value="Leu_tRNA_synth_B"/>
    <property type="match status" value="1"/>
</dbReference>
<dbReference type="InterPro" id="IPR025709">
    <property type="entry name" value="Leu_tRNA-synth_edit"/>
</dbReference>
<comment type="caution">
    <text evidence="12">The sequence shown here is derived from an EMBL/GenBank/DDBJ whole genome shotgun (WGS) entry which is preliminary data.</text>
</comment>
<dbReference type="Gene3D" id="3.90.79.10">
    <property type="entry name" value="Nucleoside Triphosphate Pyrophosphohydrolase"/>
    <property type="match status" value="1"/>
</dbReference>
<dbReference type="EC" id="6.1.1.4" evidence="10"/>
<dbReference type="Pfam" id="PF08264">
    <property type="entry name" value="Anticodon_1"/>
    <property type="match status" value="1"/>
</dbReference>
<evidence type="ECO:0000313" key="13">
    <source>
        <dbReference type="Proteomes" id="UP000231379"/>
    </source>
</evidence>
<dbReference type="Pfam" id="PF13603">
    <property type="entry name" value="tRNA-synt_1_2"/>
    <property type="match status" value="1"/>
</dbReference>
<comment type="similarity">
    <text evidence="1 10">Belongs to the class-I aminoacyl-tRNA synthetase family.</text>
</comment>
<dbReference type="GO" id="GO:0002161">
    <property type="term" value="F:aminoacyl-tRNA deacylase activity"/>
    <property type="evidence" value="ECO:0007669"/>
    <property type="project" value="InterPro"/>
</dbReference>
<organism evidence="12 13">
    <name type="scientific">Candidatus Kaiserbacteria bacterium CG10_big_fil_rev_8_21_14_0_10_59_10</name>
    <dbReference type="NCBI Taxonomy" id="1974612"/>
    <lineage>
        <taxon>Bacteria</taxon>
        <taxon>Candidatus Kaiseribacteriota</taxon>
    </lineage>
</organism>
<dbReference type="PROSITE" id="PS51462">
    <property type="entry name" value="NUDIX"/>
    <property type="match status" value="1"/>
</dbReference>
<evidence type="ECO:0000313" key="12">
    <source>
        <dbReference type="EMBL" id="PIR82260.1"/>
    </source>
</evidence>
<evidence type="ECO:0000256" key="10">
    <source>
        <dbReference type="HAMAP-Rule" id="MF_00049"/>
    </source>
</evidence>
<dbReference type="PANTHER" id="PTHR43740:SF2">
    <property type="entry name" value="LEUCINE--TRNA LIGASE, MITOCHONDRIAL"/>
    <property type="match status" value="1"/>
</dbReference>
<evidence type="ECO:0000256" key="9">
    <source>
        <dbReference type="ARBA" id="ARBA00047469"/>
    </source>
</evidence>
<dbReference type="Gene3D" id="3.10.20.590">
    <property type="match status" value="1"/>
</dbReference>
<dbReference type="InterPro" id="IPR000086">
    <property type="entry name" value="NUDIX_hydrolase_dom"/>
</dbReference>
<evidence type="ECO:0000256" key="4">
    <source>
        <dbReference type="ARBA" id="ARBA00022741"/>
    </source>
</evidence>
<dbReference type="InterPro" id="IPR014729">
    <property type="entry name" value="Rossmann-like_a/b/a_fold"/>
</dbReference>
<comment type="catalytic activity">
    <reaction evidence="9 10">
        <text>tRNA(Leu) + L-leucine + ATP = L-leucyl-tRNA(Leu) + AMP + diphosphate</text>
        <dbReference type="Rhea" id="RHEA:11688"/>
        <dbReference type="Rhea" id="RHEA-COMP:9613"/>
        <dbReference type="Rhea" id="RHEA-COMP:9622"/>
        <dbReference type="ChEBI" id="CHEBI:30616"/>
        <dbReference type="ChEBI" id="CHEBI:33019"/>
        <dbReference type="ChEBI" id="CHEBI:57427"/>
        <dbReference type="ChEBI" id="CHEBI:78442"/>
        <dbReference type="ChEBI" id="CHEBI:78494"/>
        <dbReference type="ChEBI" id="CHEBI:456215"/>
        <dbReference type="EC" id="6.1.1.4"/>
    </reaction>
</comment>
<dbReference type="SUPFAM" id="SSF50677">
    <property type="entry name" value="ValRS/IleRS/LeuRS editing domain"/>
    <property type="match status" value="1"/>
</dbReference>
<dbReference type="Proteomes" id="UP000231379">
    <property type="component" value="Unassembled WGS sequence"/>
</dbReference>
<dbReference type="InterPro" id="IPR002302">
    <property type="entry name" value="Leu-tRNA-ligase"/>
</dbReference>